<feature type="binding site" evidence="11">
    <location>
        <position position="97"/>
    </location>
    <ligand>
        <name>Ca(2+)</name>
        <dbReference type="ChEBI" id="CHEBI:29108"/>
        <label>1</label>
    </ligand>
</feature>
<evidence type="ECO:0000256" key="8">
    <source>
        <dbReference type="ARBA" id="ARBA00023004"/>
    </source>
</evidence>
<evidence type="ECO:0000256" key="14">
    <source>
        <dbReference type="RuleBase" id="RU004241"/>
    </source>
</evidence>
<keyword evidence="15" id="KW-0732">Signal</keyword>
<dbReference type="PANTHER" id="PTHR31388:SF28">
    <property type="entry name" value="PEROXIDASE 40"/>
    <property type="match status" value="1"/>
</dbReference>
<comment type="caution">
    <text evidence="17">The sequence shown here is derived from an EMBL/GenBank/DDBJ whole genome shotgun (WGS) entry which is preliminary data.</text>
</comment>
<dbReference type="Gene3D" id="1.10.520.10">
    <property type="match status" value="1"/>
</dbReference>
<evidence type="ECO:0000256" key="3">
    <source>
        <dbReference type="ARBA" id="ARBA00022559"/>
    </source>
</evidence>
<evidence type="ECO:0000259" key="16">
    <source>
        <dbReference type="PROSITE" id="PS50873"/>
    </source>
</evidence>
<name>A0A0K9PFW4_ZOSMR</name>
<keyword evidence="9" id="KW-0376">Hydrogen peroxide</keyword>
<evidence type="ECO:0000256" key="9">
    <source>
        <dbReference type="ARBA" id="ARBA00023324"/>
    </source>
</evidence>
<keyword evidence="3 17" id="KW-0575">Peroxidase</keyword>
<dbReference type="SUPFAM" id="SSF48113">
    <property type="entry name" value="Heme-dependent peroxidases"/>
    <property type="match status" value="1"/>
</dbReference>
<evidence type="ECO:0000256" key="2">
    <source>
        <dbReference type="ARBA" id="ARBA00001970"/>
    </source>
</evidence>
<dbReference type="GO" id="GO:0006979">
    <property type="term" value="P:response to oxidative stress"/>
    <property type="evidence" value="ECO:0007669"/>
    <property type="project" value="InterPro"/>
</dbReference>
<feature type="disulfide bond" evidence="13">
    <location>
        <begin position="91"/>
        <end position="96"/>
    </location>
</feature>
<feature type="binding site" evidence="11">
    <location>
        <position position="198"/>
    </location>
    <ligand>
        <name>Ca(2+)</name>
        <dbReference type="ChEBI" id="CHEBI:29108"/>
        <label>2</label>
    </ligand>
</feature>
<dbReference type="Proteomes" id="UP000036987">
    <property type="component" value="Unassembled WGS sequence"/>
</dbReference>
<dbReference type="GO" id="GO:0042744">
    <property type="term" value="P:hydrogen peroxide catabolic process"/>
    <property type="evidence" value="ECO:0007669"/>
    <property type="project" value="UniProtKB-KW"/>
</dbReference>
<keyword evidence="18" id="KW-1185">Reference proteome</keyword>
<dbReference type="GO" id="GO:0046872">
    <property type="term" value="F:metal ion binding"/>
    <property type="evidence" value="ECO:0007669"/>
    <property type="project" value="UniProtKB-KW"/>
</dbReference>
<comment type="cofactor">
    <cofactor evidence="11">
        <name>Ca(2+)</name>
        <dbReference type="ChEBI" id="CHEBI:29108"/>
    </cofactor>
    <text evidence="11">Binds 2 calcium ions per subunit.</text>
</comment>
<dbReference type="GO" id="GO:0140825">
    <property type="term" value="F:lactoperoxidase activity"/>
    <property type="evidence" value="ECO:0007669"/>
    <property type="project" value="UniProtKB-EC"/>
</dbReference>
<evidence type="ECO:0000256" key="7">
    <source>
        <dbReference type="ARBA" id="ARBA00023002"/>
    </source>
</evidence>
<dbReference type="Pfam" id="PF00141">
    <property type="entry name" value="peroxidase"/>
    <property type="match status" value="2"/>
</dbReference>
<keyword evidence="8" id="KW-0408">Iron</keyword>
<evidence type="ECO:0000256" key="15">
    <source>
        <dbReference type="SAM" id="SignalP"/>
    </source>
</evidence>
<feature type="binding site" evidence="11">
    <location>
        <position position="190"/>
    </location>
    <ligand>
        <name>Ca(2+)</name>
        <dbReference type="ChEBI" id="CHEBI:29108"/>
        <label>2</label>
    </ligand>
</feature>
<dbReference type="InterPro" id="IPR019794">
    <property type="entry name" value="Peroxidases_AS"/>
</dbReference>
<proteinExistence type="inferred from homology"/>
<comment type="similarity">
    <text evidence="14">Belongs to the peroxidase family.</text>
</comment>
<dbReference type="OMA" id="CTEAETI"/>
<evidence type="ECO:0000256" key="12">
    <source>
        <dbReference type="PIRSR" id="PIRSR600823-4"/>
    </source>
</evidence>
<evidence type="ECO:0000313" key="17">
    <source>
        <dbReference type="EMBL" id="KMZ67869.1"/>
    </source>
</evidence>
<feature type="disulfide bond" evidence="13">
    <location>
        <begin position="144"/>
        <end position="267"/>
    </location>
</feature>
<keyword evidence="6 11" id="KW-0106">Calcium</keyword>
<evidence type="ECO:0000256" key="4">
    <source>
        <dbReference type="ARBA" id="ARBA00022617"/>
    </source>
</evidence>
<dbReference type="PROSITE" id="PS50873">
    <property type="entry name" value="PEROXIDASE_4"/>
    <property type="match status" value="1"/>
</dbReference>
<protein>
    <submittedName>
        <fullName evidence="17">Peroxidase</fullName>
    </submittedName>
</protein>
<dbReference type="PROSITE" id="PS00436">
    <property type="entry name" value="PEROXIDASE_2"/>
    <property type="match status" value="1"/>
</dbReference>
<evidence type="ECO:0000256" key="6">
    <source>
        <dbReference type="ARBA" id="ARBA00022837"/>
    </source>
</evidence>
<keyword evidence="7" id="KW-0560">Oxidoreductase</keyword>
<feature type="binding site" evidence="11">
    <location>
        <position position="95"/>
    </location>
    <ligand>
        <name>Ca(2+)</name>
        <dbReference type="ChEBI" id="CHEBI:29108"/>
        <label>1</label>
    </ligand>
</feature>
<feature type="binding site" evidence="11">
    <location>
        <position position="90"/>
    </location>
    <ligand>
        <name>Ca(2+)</name>
        <dbReference type="ChEBI" id="CHEBI:29108"/>
        <label>1</label>
    </ligand>
</feature>
<comment type="cofactor">
    <cofactor evidence="2">
        <name>heme b</name>
        <dbReference type="ChEBI" id="CHEBI:60344"/>
    </cofactor>
</comment>
<keyword evidence="5 11" id="KW-0479">Metal-binding</keyword>
<dbReference type="PRINTS" id="PR00458">
    <property type="entry name" value="PEROXIDASE"/>
</dbReference>
<evidence type="ECO:0000256" key="13">
    <source>
        <dbReference type="PIRSR" id="PIRSR600823-5"/>
    </source>
</evidence>
<accession>A0A0K9PFW4</accession>
<feature type="signal peptide" evidence="15">
    <location>
        <begin position="1"/>
        <end position="15"/>
    </location>
</feature>
<dbReference type="PANTHER" id="PTHR31388">
    <property type="entry name" value="PEROXIDASE 72-RELATED"/>
    <property type="match status" value="1"/>
</dbReference>
<dbReference type="GO" id="GO:0004601">
    <property type="term" value="F:peroxidase activity"/>
    <property type="evidence" value="ECO:0000318"/>
    <property type="project" value="GO_Central"/>
</dbReference>
<dbReference type="GO" id="GO:0020037">
    <property type="term" value="F:heme binding"/>
    <property type="evidence" value="ECO:0007669"/>
    <property type="project" value="InterPro"/>
</dbReference>
<sequence length="271" mass="29674">MASLFCCTIVVLTLASNINMLVNSKKAGNVVNTTCLGGGKGGDAVYGSLQFDYYFDSCPIAEEIIFSFVENAVANEPRMAASLLRLHFHDCFVNGCDGSVLLDDTHTFVGEKTAPPNLNSLRGFNVIDQIKMQLEDFCPGTVSCADIVATAARDSIVLPRTNSHPSANMAFLNSLQQVCLSGNSTLTELDYATPETFDNQYYINLLLGQGLLNSDQILVSGNSEVIRLVKTYADDIELFFEDFKNSMLRMGRLMPAQGTDGEIRRNCRFVN</sequence>
<feature type="binding site" evidence="11">
    <location>
        <position position="111"/>
    </location>
    <ligand>
        <name>Ca(2+)</name>
        <dbReference type="ChEBI" id="CHEBI:29108"/>
        <label>1</label>
    </ligand>
</feature>
<dbReference type="InterPro" id="IPR010255">
    <property type="entry name" value="Haem_peroxidase_sf"/>
</dbReference>
<feature type="disulfide bond" evidence="13">
    <location>
        <begin position="58"/>
        <end position="138"/>
    </location>
</feature>
<feature type="binding site" evidence="11">
    <location>
        <position position="99"/>
    </location>
    <ligand>
        <name>Ca(2+)</name>
        <dbReference type="ChEBI" id="CHEBI:29108"/>
        <label>1</label>
    </ligand>
</feature>
<gene>
    <name evidence="17" type="ORF">ZOSMA_255G00060</name>
</gene>
<dbReference type="EMBL" id="LFYR01000879">
    <property type="protein sequence ID" value="KMZ67869.1"/>
    <property type="molecule type" value="Genomic_DNA"/>
</dbReference>
<feature type="binding site" evidence="11">
    <location>
        <position position="93"/>
    </location>
    <ligand>
        <name>Ca(2+)</name>
        <dbReference type="ChEBI" id="CHEBI:29108"/>
        <label>1</label>
    </ligand>
</feature>
<dbReference type="GO" id="GO:0009505">
    <property type="term" value="C:plant-type cell wall"/>
    <property type="evidence" value="ECO:0000318"/>
    <property type="project" value="GO_Central"/>
</dbReference>
<feature type="active site" description="Proton acceptor" evidence="10">
    <location>
        <position position="89"/>
    </location>
</feature>
<reference evidence="18" key="1">
    <citation type="journal article" date="2016" name="Nature">
        <title>The genome of the seagrass Zostera marina reveals angiosperm adaptation to the sea.</title>
        <authorList>
            <person name="Olsen J.L."/>
            <person name="Rouze P."/>
            <person name="Verhelst B."/>
            <person name="Lin Y.-C."/>
            <person name="Bayer T."/>
            <person name="Collen J."/>
            <person name="Dattolo E."/>
            <person name="De Paoli E."/>
            <person name="Dittami S."/>
            <person name="Maumus F."/>
            <person name="Michel G."/>
            <person name="Kersting A."/>
            <person name="Lauritano C."/>
            <person name="Lohaus R."/>
            <person name="Toepel M."/>
            <person name="Tonon T."/>
            <person name="Vanneste K."/>
            <person name="Amirebrahimi M."/>
            <person name="Brakel J."/>
            <person name="Bostroem C."/>
            <person name="Chovatia M."/>
            <person name="Grimwood J."/>
            <person name="Jenkins J.W."/>
            <person name="Jueterbock A."/>
            <person name="Mraz A."/>
            <person name="Stam W.T."/>
            <person name="Tice H."/>
            <person name="Bornberg-Bauer E."/>
            <person name="Green P.J."/>
            <person name="Pearson G.A."/>
            <person name="Procaccini G."/>
            <person name="Duarte C.M."/>
            <person name="Schmutz J."/>
            <person name="Reusch T.B.H."/>
            <person name="Van de Peer Y."/>
        </authorList>
    </citation>
    <scope>NUCLEOTIDE SEQUENCE [LARGE SCALE GENOMIC DNA]</scope>
    <source>
        <strain evidence="18">cv. Finnish</strain>
    </source>
</reference>
<comment type="catalytic activity">
    <reaction evidence="1">
        <text>2 a phenolic donor + H2O2 = 2 a phenolic radical donor + 2 H2O</text>
        <dbReference type="Rhea" id="RHEA:56136"/>
        <dbReference type="ChEBI" id="CHEBI:15377"/>
        <dbReference type="ChEBI" id="CHEBI:16240"/>
        <dbReference type="ChEBI" id="CHEBI:139520"/>
        <dbReference type="ChEBI" id="CHEBI:139521"/>
        <dbReference type="EC" id="1.11.1.7"/>
    </reaction>
</comment>
<evidence type="ECO:0000256" key="11">
    <source>
        <dbReference type="PIRSR" id="PIRSR600823-3"/>
    </source>
</evidence>
<dbReference type="InterPro" id="IPR002016">
    <property type="entry name" value="Haem_peroxidase"/>
</dbReference>
<evidence type="ECO:0000256" key="5">
    <source>
        <dbReference type="ARBA" id="ARBA00022723"/>
    </source>
</evidence>
<feature type="domain" description="Plant heme peroxidase family profile" evidence="16">
    <location>
        <begin position="48"/>
        <end position="271"/>
    </location>
</feature>
<feature type="binding site" evidence="11">
    <location>
        <position position="193"/>
    </location>
    <ligand>
        <name>Ca(2+)</name>
        <dbReference type="ChEBI" id="CHEBI:29108"/>
        <label>2</label>
    </ligand>
</feature>
<evidence type="ECO:0000313" key="18">
    <source>
        <dbReference type="Proteomes" id="UP000036987"/>
    </source>
</evidence>
<dbReference type="AlphaFoldDB" id="A0A0K9PFW4"/>
<feature type="chain" id="PRO_5013288953" evidence="15">
    <location>
        <begin position="16"/>
        <end position="271"/>
    </location>
</feature>
<keyword evidence="4" id="KW-0349">Heme</keyword>
<dbReference type="OrthoDB" id="2113341at2759"/>
<organism evidence="17 18">
    <name type="scientific">Zostera marina</name>
    <name type="common">Eelgrass</name>
    <dbReference type="NCBI Taxonomy" id="29655"/>
    <lineage>
        <taxon>Eukaryota</taxon>
        <taxon>Viridiplantae</taxon>
        <taxon>Streptophyta</taxon>
        <taxon>Embryophyta</taxon>
        <taxon>Tracheophyta</taxon>
        <taxon>Spermatophyta</taxon>
        <taxon>Magnoliopsida</taxon>
        <taxon>Liliopsida</taxon>
        <taxon>Zosteraceae</taxon>
        <taxon>Zostera</taxon>
    </lineage>
</organism>
<dbReference type="PRINTS" id="PR00461">
    <property type="entry name" value="PLPEROXIDASE"/>
</dbReference>
<evidence type="ECO:0000256" key="1">
    <source>
        <dbReference type="ARBA" id="ARBA00000189"/>
    </source>
</evidence>
<evidence type="ECO:0000256" key="10">
    <source>
        <dbReference type="PIRSR" id="PIRSR600823-1"/>
    </source>
</evidence>
<keyword evidence="13" id="KW-1015">Disulfide bond</keyword>
<dbReference type="InterPro" id="IPR000823">
    <property type="entry name" value="Peroxidase_pln"/>
</dbReference>
<feature type="site" description="Transition state stabilizer" evidence="12">
    <location>
        <position position="85"/>
    </location>
</feature>